<keyword evidence="3" id="KW-1185">Reference proteome</keyword>
<dbReference type="AlphaFoldDB" id="A0A0F5LRR7"/>
<proteinExistence type="predicted"/>
<reference evidence="1 3" key="1">
    <citation type="submission" date="2015-03" db="EMBL/GenBank/DDBJ databases">
        <authorList>
            <person name="Hassan Y.I."/>
            <person name="Lepp D."/>
            <person name="Zhou T."/>
        </authorList>
    </citation>
    <scope>NUCLEOTIDE SEQUENCE [LARGE SCALE GENOMIC DNA]</scope>
    <source>
        <strain evidence="1 3">DSM 17137</strain>
    </source>
</reference>
<dbReference type="Proteomes" id="UP000033608">
    <property type="component" value="Unassembled WGS sequence"/>
</dbReference>
<evidence type="ECO:0000313" key="2">
    <source>
        <dbReference type="EMBL" id="SHF08547.1"/>
    </source>
</evidence>
<keyword evidence="2" id="KW-0969">Cilium</keyword>
<dbReference type="Pfam" id="PF07309">
    <property type="entry name" value="FlaF"/>
    <property type="match status" value="1"/>
</dbReference>
<dbReference type="EMBL" id="FQVC01000004">
    <property type="protein sequence ID" value="SHF08547.1"/>
    <property type="molecule type" value="Genomic_DNA"/>
</dbReference>
<accession>A0A0F5LRR7</accession>
<dbReference type="Proteomes" id="UP000184533">
    <property type="component" value="Unassembled WGS sequence"/>
</dbReference>
<reference evidence="2 4" key="2">
    <citation type="submission" date="2016-11" db="EMBL/GenBank/DDBJ databases">
        <authorList>
            <person name="Jaros S."/>
            <person name="Januszkiewicz K."/>
            <person name="Wedrychowicz H."/>
        </authorList>
    </citation>
    <scope>NUCLEOTIDE SEQUENCE [LARGE SCALE GENOMIC DNA]</scope>
    <source>
        <strain evidence="2 4">DSM 17137</strain>
    </source>
</reference>
<dbReference type="RefSeq" id="WP_046134861.1">
    <property type="nucleotide sequence ID" value="NZ_FQVC01000004.1"/>
</dbReference>
<evidence type="ECO:0000313" key="4">
    <source>
        <dbReference type="Proteomes" id="UP000184533"/>
    </source>
</evidence>
<keyword evidence="2" id="KW-0966">Cell projection</keyword>
<dbReference type="OrthoDB" id="8563081at2"/>
<organism evidence="1 3">
    <name type="scientific">Devosia limi DSM 17137</name>
    <dbReference type="NCBI Taxonomy" id="1121477"/>
    <lineage>
        <taxon>Bacteria</taxon>
        <taxon>Pseudomonadati</taxon>
        <taxon>Pseudomonadota</taxon>
        <taxon>Alphaproteobacteria</taxon>
        <taxon>Hyphomicrobiales</taxon>
        <taxon>Devosiaceae</taxon>
        <taxon>Devosia</taxon>
    </lineage>
</organism>
<dbReference type="NCBIfam" id="NF009435">
    <property type="entry name" value="PRK12794.1"/>
    <property type="match status" value="1"/>
</dbReference>
<dbReference type="InterPro" id="IPR010845">
    <property type="entry name" value="FlaF"/>
</dbReference>
<protein>
    <submittedName>
        <fullName evidence="2">Flagellar protein FlaF</fullName>
    </submittedName>
</protein>
<gene>
    <name evidence="2" type="ORF">SAMN02745223_01787</name>
    <name evidence="1" type="ORF">VW29_08395</name>
</gene>
<keyword evidence="2" id="KW-0282">Flagellum</keyword>
<sequence>MQHHGALAYQQTAKATESPREREAALLIKAAARLQAIRDTWPTDFDLLPPALTFNRKLWTIFMSSANGADNPLPAQTRQNIVNLGLFVLNQTREMMIEPAPQTLDGMININRQIAAGLRSMPA</sequence>
<dbReference type="STRING" id="1121477.SAMN02745223_01787"/>
<evidence type="ECO:0000313" key="1">
    <source>
        <dbReference type="EMBL" id="KKB84849.1"/>
    </source>
</evidence>
<evidence type="ECO:0000313" key="3">
    <source>
        <dbReference type="Proteomes" id="UP000033608"/>
    </source>
</evidence>
<dbReference type="GO" id="GO:0044781">
    <property type="term" value="P:bacterial-type flagellum organization"/>
    <property type="evidence" value="ECO:0007669"/>
    <property type="project" value="InterPro"/>
</dbReference>
<dbReference type="EMBL" id="LAJF01000062">
    <property type="protein sequence ID" value="KKB84849.1"/>
    <property type="molecule type" value="Genomic_DNA"/>
</dbReference>
<name>A0A0F5LRR7_9HYPH</name>